<dbReference type="GO" id="GO:0016887">
    <property type="term" value="F:ATP hydrolysis activity"/>
    <property type="evidence" value="ECO:0007669"/>
    <property type="project" value="InterPro"/>
</dbReference>
<dbReference type="InterPro" id="IPR003593">
    <property type="entry name" value="AAA+_ATPase"/>
</dbReference>
<protein>
    <submittedName>
        <fullName evidence="2">AAA family ATPase</fullName>
    </submittedName>
</protein>
<name>A0A7C4H2A1_9CREN</name>
<proteinExistence type="predicted"/>
<reference evidence="2" key="1">
    <citation type="journal article" date="2020" name="mSystems">
        <title>Genome- and Community-Level Interaction Insights into Carbon Utilization and Element Cycling Functions of Hydrothermarchaeota in Hydrothermal Sediment.</title>
        <authorList>
            <person name="Zhou Z."/>
            <person name="Liu Y."/>
            <person name="Xu W."/>
            <person name="Pan J."/>
            <person name="Luo Z.H."/>
            <person name="Li M."/>
        </authorList>
    </citation>
    <scope>NUCLEOTIDE SEQUENCE [LARGE SCALE GENOMIC DNA]</scope>
    <source>
        <strain evidence="2">SpSt-658</strain>
    </source>
</reference>
<feature type="domain" description="AAA+ ATPase" evidence="1">
    <location>
        <begin position="97"/>
        <end position="246"/>
    </location>
</feature>
<dbReference type="EMBL" id="DTCA01000046">
    <property type="protein sequence ID" value="HGM07032.1"/>
    <property type="molecule type" value="Genomic_DNA"/>
</dbReference>
<dbReference type="GO" id="GO:0005524">
    <property type="term" value="F:ATP binding"/>
    <property type="evidence" value="ECO:0007669"/>
    <property type="project" value="InterPro"/>
</dbReference>
<comment type="caution">
    <text evidence="2">The sequence shown here is derived from an EMBL/GenBank/DDBJ whole genome shotgun (WGS) entry which is preliminary data.</text>
</comment>
<accession>A0A7C4H2A1</accession>
<dbReference type="SMART" id="SM00382">
    <property type="entry name" value="AAA"/>
    <property type="match status" value="1"/>
</dbReference>
<dbReference type="Pfam" id="PF00004">
    <property type="entry name" value="AAA"/>
    <property type="match status" value="1"/>
</dbReference>
<dbReference type="SUPFAM" id="SSF52540">
    <property type="entry name" value="P-loop containing nucleoside triphosphate hydrolases"/>
    <property type="match status" value="1"/>
</dbReference>
<dbReference type="Gene3D" id="3.40.50.300">
    <property type="entry name" value="P-loop containing nucleotide triphosphate hydrolases"/>
    <property type="match status" value="1"/>
</dbReference>
<sequence length="690" mass="79383">MSNSSQEDQKWRYMFRPIIGRLRMDSAIESYLEQCIKSTLSMNLEEVPATLASIIDRSFASIASHNLNDFTEYGDYKMLDLIIRRVYADVVYGRKTKPYIVVLYGPPGTGKTTWVRNAVAKYLVRENKLIGIYIEATPGDFSSKFAGIPIIILRSLLNIVSVSNIPSVLLFDEADGIFLKPQSVQGGVDIEQHKLFSEFKSALSILLSRNYPLVIVFTTNYKDIIVKADPALADRVNAWIEVLPPPTEVRIAMARNILPPIFKNLWENYPSIIQANALRAIKSGAEPPMINEIWVSSPWSLIKLPWIVPVMPYEADYLTGYLIAWGWNPLDKDLEDALALDFSRAVALWDKNNPLFKVYARGIVSEIELLRRFDEEKNKIEKSFLRTFHVARGGLDEFEKILSISYKQFWSDVLTNYDKIMEEIDPNTLEWKKMQLVCSLMVHGIPPSLLHHSISKCTPHTQFINIVNRVLTTIGIVTNPIRHLFLPFMISYTEDPMMRFIEFRRKIEVYNKFLYRELREGKLLEPIRIMLLEKDFEKAWNEAKKSFNSLDNDIKPYIGTALTAVNMLHKAIHTTNSEEKGIILLNIYRDVDIIRNMIIKIAEELGIKRWLPIVLDTKSFASGGISVYSPDRWRVFDPTFFNTHIADETYEANDYSIAPIIEEMGHYVPNMIDIVAMEEKDQENQKSIAT</sequence>
<evidence type="ECO:0000259" key="1">
    <source>
        <dbReference type="SMART" id="SM00382"/>
    </source>
</evidence>
<evidence type="ECO:0000313" key="2">
    <source>
        <dbReference type="EMBL" id="HGM07032.1"/>
    </source>
</evidence>
<organism evidence="2">
    <name type="scientific">Ignisphaera aggregans</name>
    <dbReference type="NCBI Taxonomy" id="334771"/>
    <lineage>
        <taxon>Archaea</taxon>
        <taxon>Thermoproteota</taxon>
        <taxon>Thermoprotei</taxon>
        <taxon>Desulfurococcales</taxon>
        <taxon>Desulfurococcaceae</taxon>
        <taxon>Ignisphaera</taxon>
    </lineage>
</organism>
<dbReference type="InterPro" id="IPR003959">
    <property type="entry name" value="ATPase_AAA_core"/>
</dbReference>
<gene>
    <name evidence="2" type="ORF">ENU31_01290</name>
</gene>
<dbReference type="AlphaFoldDB" id="A0A7C4H2A1"/>
<dbReference type="InterPro" id="IPR027417">
    <property type="entry name" value="P-loop_NTPase"/>
</dbReference>